<gene>
    <name evidence="1" type="ORF">B0A54_17894</name>
</gene>
<name>A0A4U0TP58_9PEZI</name>
<dbReference type="EMBL" id="NAJP01000203">
    <property type="protein sequence ID" value="TKA23810.1"/>
    <property type="molecule type" value="Genomic_DNA"/>
</dbReference>
<evidence type="ECO:0000313" key="1">
    <source>
        <dbReference type="EMBL" id="TKA23810.1"/>
    </source>
</evidence>
<dbReference type="AlphaFoldDB" id="A0A4U0TP58"/>
<protein>
    <submittedName>
        <fullName evidence="1">Uncharacterized protein</fullName>
    </submittedName>
</protein>
<comment type="caution">
    <text evidence="1">The sequence shown here is derived from an EMBL/GenBank/DDBJ whole genome shotgun (WGS) entry which is preliminary data.</text>
</comment>
<dbReference type="Proteomes" id="UP000310066">
    <property type="component" value="Unassembled WGS sequence"/>
</dbReference>
<organism evidence="1 2">
    <name type="scientific">Friedmanniomyces endolithicus</name>
    <dbReference type="NCBI Taxonomy" id="329885"/>
    <lineage>
        <taxon>Eukaryota</taxon>
        <taxon>Fungi</taxon>
        <taxon>Dikarya</taxon>
        <taxon>Ascomycota</taxon>
        <taxon>Pezizomycotina</taxon>
        <taxon>Dothideomycetes</taxon>
        <taxon>Dothideomycetidae</taxon>
        <taxon>Mycosphaerellales</taxon>
        <taxon>Teratosphaeriaceae</taxon>
        <taxon>Friedmanniomyces</taxon>
    </lineage>
</organism>
<sequence>MIALQGNNVLIPKKKWEEYQAELWEAQTMRDDDARSVISGVSYATKSYHPAASGYGRDQESDFFITQHVDISLGPEDAIRAVNYVEGSDQHHSTAVTWLQTTGIADHVCGPRKYKIQSRVALPNENDEPILHSLTVVMRDVLDTAHC</sequence>
<evidence type="ECO:0000313" key="2">
    <source>
        <dbReference type="Proteomes" id="UP000310066"/>
    </source>
</evidence>
<dbReference type="STRING" id="329885.A0A4U0TP58"/>
<proteinExistence type="predicted"/>
<accession>A0A4U0TP58</accession>
<reference evidence="1 2" key="1">
    <citation type="submission" date="2017-03" db="EMBL/GenBank/DDBJ databases">
        <title>Genomes of endolithic fungi from Antarctica.</title>
        <authorList>
            <person name="Coleine C."/>
            <person name="Masonjones S."/>
            <person name="Stajich J.E."/>
        </authorList>
    </citation>
    <scope>NUCLEOTIDE SEQUENCE [LARGE SCALE GENOMIC DNA]</scope>
    <source>
        <strain evidence="1 2">CCFEE 5311</strain>
    </source>
</reference>